<evidence type="ECO:0000256" key="1">
    <source>
        <dbReference type="ARBA" id="ARBA00022884"/>
    </source>
</evidence>
<evidence type="ECO:0000313" key="5">
    <source>
        <dbReference type="EMBL" id="CAG8486024.1"/>
    </source>
</evidence>
<feature type="domain" description="RRM" evidence="4">
    <location>
        <begin position="280"/>
        <end position="351"/>
    </location>
</feature>
<feature type="region of interest" description="Disordered" evidence="3">
    <location>
        <begin position="493"/>
        <end position="608"/>
    </location>
</feature>
<reference evidence="5 6" key="1">
    <citation type="submission" date="2021-06" db="EMBL/GenBank/DDBJ databases">
        <authorList>
            <person name="Kallberg Y."/>
            <person name="Tangrot J."/>
            <person name="Rosling A."/>
        </authorList>
    </citation>
    <scope>NUCLEOTIDE SEQUENCE [LARGE SCALE GENOMIC DNA]</scope>
    <source>
        <strain evidence="5 6">120-4 pot B 10/14</strain>
    </source>
</reference>
<keyword evidence="6" id="KW-1185">Reference proteome</keyword>
<evidence type="ECO:0000259" key="4">
    <source>
        <dbReference type="PROSITE" id="PS50102"/>
    </source>
</evidence>
<gene>
    <name evidence="5" type="ORF">GMARGA_LOCUS1482</name>
</gene>
<dbReference type="Gene3D" id="3.30.70.330">
    <property type="match status" value="3"/>
</dbReference>
<comment type="caution">
    <text evidence="5">The sequence shown here is derived from an EMBL/GenBank/DDBJ whole genome shotgun (WGS) entry which is preliminary data.</text>
</comment>
<feature type="compositionally biased region" description="Low complexity" evidence="3">
    <location>
        <begin position="629"/>
        <end position="641"/>
    </location>
</feature>
<proteinExistence type="predicted"/>
<feature type="domain" description="RRM" evidence="4">
    <location>
        <begin position="141"/>
        <end position="200"/>
    </location>
</feature>
<keyword evidence="1 2" id="KW-0694">RNA-binding</keyword>
<feature type="compositionally biased region" description="Polar residues" evidence="3">
    <location>
        <begin position="213"/>
        <end position="237"/>
    </location>
</feature>
<dbReference type="PANTHER" id="PTHR23003:SF64">
    <property type="entry name" value="RRM DOMAIN-CONTAINING PROTEIN"/>
    <property type="match status" value="1"/>
</dbReference>
<sequence>MLRPSVDAEDTQLYYRCSACSYKHFAEKDECLVRFREVKPPSKIYVCEECKMIQRPSRLIKAMISNKDVFESMENMNGNNLEQETDLVSQDQEENTSGWDDNYAFVRRNEQQYLTRVLSKLDKALQTFDHGFLYVASYDDDLFRSAGNVQRANIMQGRDGRSKGHGIVLYATVADAKNAISTFDGYEWHGRKLEVREDRSAMDFPPPPPRTEGANTINHVSNSNGRSASVTSNEINGTTSSTQTSSSPVDYPNENITLNGITNNINNGTTYSDESTINNTTTGTNGLNNSNTNLQRQLFVGNAGTVLRADVAMGYDNRSKGHGTVLFGSLEDAKNAIAIFNHYNWQGRSLEQVSQETRRIVDPVPTHNHTQAPYLPNAQIVCPTGIFFPTRGIPVPQPNLAGRLLFVGNLPFNCQWQDLKDLFRNAGNIIRADVSTNYDGRSRGFGTVLFATPEDARNAVVHLPPPVHQHHRPPPTLIPGIPHNYHLGPPPPIPHPHFIPPTHMGPFSPPLATPPLTSPPPFTATYNPLAHINSQPNTNSNNSAPFHPIPIHHSMGTTSQQSSSSQPQGMSQDQTTATATTASQFNGFGPIGKNNHSPQPTTSSSSISNLGALGFSGTSNTANGIVVTNGTDNNYGTGNDNQEVERNSNEGFEVFEYLQQVIRETPASPLKGK</sequence>
<dbReference type="InterPro" id="IPR000504">
    <property type="entry name" value="RRM_dom"/>
</dbReference>
<feature type="compositionally biased region" description="Polar residues" evidence="3">
    <location>
        <begin position="532"/>
        <end position="544"/>
    </location>
</feature>
<dbReference type="InterPro" id="IPR012677">
    <property type="entry name" value="Nucleotide-bd_a/b_plait_sf"/>
</dbReference>
<dbReference type="Pfam" id="PF00076">
    <property type="entry name" value="RRM_1"/>
    <property type="match status" value="2"/>
</dbReference>
<feature type="compositionally biased region" description="Low complexity" evidence="3">
    <location>
        <begin position="238"/>
        <end position="254"/>
    </location>
</feature>
<organism evidence="5 6">
    <name type="scientific">Gigaspora margarita</name>
    <dbReference type="NCBI Taxonomy" id="4874"/>
    <lineage>
        <taxon>Eukaryota</taxon>
        <taxon>Fungi</taxon>
        <taxon>Fungi incertae sedis</taxon>
        <taxon>Mucoromycota</taxon>
        <taxon>Glomeromycotina</taxon>
        <taxon>Glomeromycetes</taxon>
        <taxon>Diversisporales</taxon>
        <taxon>Gigasporaceae</taxon>
        <taxon>Gigaspora</taxon>
    </lineage>
</organism>
<feature type="compositionally biased region" description="Pro residues" evidence="3">
    <location>
        <begin position="507"/>
        <end position="522"/>
    </location>
</feature>
<evidence type="ECO:0000256" key="3">
    <source>
        <dbReference type="SAM" id="MobiDB-lite"/>
    </source>
</evidence>
<dbReference type="EMBL" id="CAJVQB010000388">
    <property type="protein sequence ID" value="CAG8486024.1"/>
    <property type="molecule type" value="Genomic_DNA"/>
</dbReference>
<dbReference type="PANTHER" id="PTHR23003">
    <property type="entry name" value="RNA RECOGNITION MOTIF RRM DOMAIN CONTAINING PROTEIN"/>
    <property type="match status" value="1"/>
</dbReference>
<accession>A0ABM8VZG9</accession>
<name>A0ABM8VZG9_GIGMA</name>
<feature type="compositionally biased region" description="Low complexity" evidence="3">
    <location>
        <begin position="554"/>
        <end position="582"/>
    </location>
</feature>
<feature type="region of interest" description="Disordered" evidence="3">
    <location>
        <begin position="198"/>
        <end position="254"/>
    </location>
</feature>
<evidence type="ECO:0000256" key="2">
    <source>
        <dbReference type="PROSITE-ProRule" id="PRU00176"/>
    </source>
</evidence>
<evidence type="ECO:0000313" key="6">
    <source>
        <dbReference type="Proteomes" id="UP000789901"/>
    </source>
</evidence>
<feature type="compositionally biased region" description="Low complexity" evidence="3">
    <location>
        <begin position="597"/>
        <end position="608"/>
    </location>
</feature>
<feature type="region of interest" description="Disordered" evidence="3">
    <location>
        <begin position="629"/>
        <end position="648"/>
    </location>
</feature>
<dbReference type="Proteomes" id="UP000789901">
    <property type="component" value="Unassembled WGS sequence"/>
</dbReference>
<dbReference type="InterPro" id="IPR050374">
    <property type="entry name" value="RRT5_SRSF_SR"/>
</dbReference>
<feature type="domain" description="RRM" evidence="4">
    <location>
        <begin position="403"/>
        <end position="463"/>
    </location>
</feature>
<dbReference type="PROSITE" id="PS50102">
    <property type="entry name" value="RRM"/>
    <property type="match status" value="3"/>
</dbReference>
<protein>
    <submittedName>
        <fullName evidence="5">18917_t:CDS:1</fullName>
    </submittedName>
</protein>
<dbReference type="InterPro" id="IPR035979">
    <property type="entry name" value="RBD_domain_sf"/>
</dbReference>
<dbReference type="SMART" id="SM00360">
    <property type="entry name" value="RRM"/>
    <property type="match status" value="3"/>
</dbReference>
<dbReference type="SUPFAM" id="SSF54928">
    <property type="entry name" value="RNA-binding domain, RBD"/>
    <property type="match status" value="2"/>
</dbReference>